<evidence type="ECO:0000256" key="1">
    <source>
        <dbReference type="ARBA" id="ARBA00004635"/>
    </source>
</evidence>
<accession>A0ABX7FH88</accession>
<feature type="domain" description="Spore germination protein N-terminal" evidence="9">
    <location>
        <begin position="23"/>
        <end position="201"/>
    </location>
</feature>
<dbReference type="PROSITE" id="PS51257">
    <property type="entry name" value="PROKAR_LIPOPROTEIN"/>
    <property type="match status" value="1"/>
</dbReference>
<comment type="similarity">
    <text evidence="2">Belongs to the GerABKC lipoprotein family.</text>
</comment>
<keyword evidence="5" id="KW-0472">Membrane</keyword>
<dbReference type="InterPro" id="IPR038501">
    <property type="entry name" value="Spore_GerAC_C_sf"/>
</dbReference>
<dbReference type="EMBL" id="CP069127">
    <property type="protein sequence ID" value="QRG65220.1"/>
    <property type="molecule type" value="Genomic_DNA"/>
</dbReference>
<feature type="domain" description="Spore germination GerAC-like C-terminal" evidence="8">
    <location>
        <begin position="228"/>
        <end position="391"/>
    </location>
</feature>
<protein>
    <submittedName>
        <fullName evidence="10">Ger(X)C family spore germination protein</fullName>
    </submittedName>
</protein>
<dbReference type="Proteomes" id="UP000596248">
    <property type="component" value="Chromosome"/>
</dbReference>
<gene>
    <name evidence="10" type="ORF">JNE38_16380</name>
</gene>
<sequence length="403" mass="44205">MSSKRIAVIACFISLLLLTGCWNRRELGELAFVSAIGIDLVPGKDHLRASYQIVIPSEVTSGPLGGGGGKNSPVVVYSETGSTIFEISRKVAPKVPRDMFFSHVRLVVIGESLARKGINDLFDSLERSNEIRYTARVAIARGTTAENVISTLTPMEKIPANANVGKMDFSEKDWGHSIRVNYDDVINKLTTKESEPVISGLTQLGEASGDRITTLQESKPSAITKNGGLAMFKNGKMLRWVEGDEAIGTVWLLNKMKSTVLNVDWEGTKAALAIKVSRSRTKIDAKWRDGKPVIQVSIKEEGDIREARIPVPIEDDRAIAKLEQNLAEETKKRVLAAIHLAQKEKSDIFGFGAAANRADPQAWDLIKGKWNELLPSIEIDLSIEAFIRQPGMITSPHHPESGK</sequence>
<dbReference type="PANTHER" id="PTHR35789:SF1">
    <property type="entry name" value="SPORE GERMINATION PROTEIN B3"/>
    <property type="match status" value="1"/>
</dbReference>
<keyword evidence="7" id="KW-0449">Lipoprotein</keyword>
<dbReference type="InterPro" id="IPR057336">
    <property type="entry name" value="GerAC_N"/>
</dbReference>
<keyword evidence="4" id="KW-0732">Signal</keyword>
<evidence type="ECO:0000256" key="3">
    <source>
        <dbReference type="ARBA" id="ARBA00022544"/>
    </source>
</evidence>
<keyword evidence="6" id="KW-0564">Palmitate</keyword>
<dbReference type="InterPro" id="IPR046953">
    <property type="entry name" value="Spore_GerAC-like_C"/>
</dbReference>
<name>A0ABX7FH88_BRECH</name>
<evidence type="ECO:0000256" key="2">
    <source>
        <dbReference type="ARBA" id="ARBA00007886"/>
    </source>
</evidence>
<keyword evidence="11" id="KW-1185">Reference proteome</keyword>
<evidence type="ECO:0000256" key="6">
    <source>
        <dbReference type="ARBA" id="ARBA00023139"/>
    </source>
</evidence>
<dbReference type="RefSeq" id="WP_203254738.1">
    <property type="nucleotide sequence ID" value="NZ_CP069127.1"/>
</dbReference>
<evidence type="ECO:0000256" key="7">
    <source>
        <dbReference type="ARBA" id="ARBA00023288"/>
    </source>
</evidence>
<reference evidence="10 11" key="1">
    <citation type="submission" date="2021-01" db="EMBL/GenBank/DDBJ databases">
        <title>Identification of strong promoters based on the transcriptome of Brevibacillus choshinensis.</title>
        <authorList>
            <person name="Yao D."/>
            <person name="Zhang K."/>
            <person name="Wu J."/>
        </authorList>
    </citation>
    <scope>NUCLEOTIDE SEQUENCE [LARGE SCALE GENOMIC DNA]</scope>
    <source>
        <strain evidence="10 11">HPD31-SP3</strain>
    </source>
</reference>
<evidence type="ECO:0000259" key="9">
    <source>
        <dbReference type="Pfam" id="PF25198"/>
    </source>
</evidence>
<dbReference type="NCBIfam" id="TIGR02887">
    <property type="entry name" value="spore_ger_x_C"/>
    <property type="match status" value="1"/>
</dbReference>
<evidence type="ECO:0000256" key="5">
    <source>
        <dbReference type="ARBA" id="ARBA00023136"/>
    </source>
</evidence>
<evidence type="ECO:0000256" key="4">
    <source>
        <dbReference type="ARBA" id="ARBA00022729"/>
    </source>
</evidence>
<dbReference type="Gene3D" id="3.30.300.210">
    <property type="entry name" value="Nutrient germinant receptor protein C, domain 3"/>
    <property type="match status" value="1"/>
</dbReference>
<dbReference type="InterPro" id="IPR008844">
    <property type="entry name" value="Spore_GerAC-like"/>
</dbReference>
<evidence type="ECO:0000259" key="8">
    <source>
        <dbReference type="Pfam" id="PF05504"/>
    </source>
</evidence>
<dbReference type="Pfam" id="PF25198">
    <property type="entry name" value="Spore_GerAC_N"/>
    <property type="match status" value="1"/>
</dbReference>
<comment type="subcellular location">
    <subcellularLocation>
        <location evidence="1">Membrane</location>
        <topology evidence="1">Lipid-anchor</topology>
    </subcellularLocation>
</comment>
<dbReference type="Pfam" id="PF05504">
    <property type="entry name" value="Spore_GerAC"/>
    <property type="match status" value="1"/>
</dbReference>
<evidence type="ECO:0000313" key="11">
    <source>
        <dbReference type="Proteomes" id="UP000596248"/>
    </source>
</evidence>
<keyword evidence="3" id="KW-0309">Germination</keyword>
<organism evidence="10 11">
    <name type="scientific">Brevibacillus choshinensis</name>
    <dbReference type="NCBI Taxonomy" id="54911"/>
    <lineage>
        <taxon>Bacteria</taxon>
        <taxon>Bacillati</taxon>
        <taxon>Bacillota</taxon>
        <taxon>Bacilli</taxon>
        <taxon>Bacillales</taxon>
        <taxon>Paenibacillaceae</taxon>
        <taxon>Brevibacillus</taxon>
    </lineage>
</organism>
<evidence type="ECO:0000313" key="10">
    <source>
        <dbReference type="EMBL" id="QRG65220.1"/>
    </source>
</evidence>
<dbReference type="PANTHER" id="PTHR35789">
    <property type="entry name" value="SPORE GERMINATION PROTEIN B3"/>
    <property type="match status" value="1"/>
</dbReference>
<proteinExistence type="inferred from homology"/>